<proteinExistence type="predicted"/>
<evidence type="ECO:0000313" key="2">
    <source>
        <dbReference type="Proteomes" id="UP000828048"/>
    </source>
</evidence>
<organism evidence="1 2">
    <name type="scientific">Vaccinium darrowii</name>
    <dbReference type="NCBI Taxonomy" id="229202"/>
    <lineage>
        <taxon>Eukaryota</taxon>
        <taxon>Viridiplantae</taxon>
        <taxon>Streptophyta</taxon>
        <taxon>Embryophyta</taxon>
        <taxon>Tracheophyta</taxon>
        <taxon>Spermatophyta</taxon>
        <taxon>Magnoliopsida</taxon>
        <taxon>eudicotyledons</taxon>
        <taxon>Gunneridae</taxon>
        <taxon>Pentapetalae</taxon>
        <taxon>asterids</taxon>
        <taxon>Ericales</taxon>
        <taxon>Ericaceae</taxon>
        <taxon>Vaccinioideae</taxon>
        <taxon>Vaccinieae</taxon>
        <taxon>Vaccinium</taxon>
    </lineage>
</organism>
<dbReference type="EMBL" id="CM037153">
    <property type="protein sequence ID" value="KAH7859220.1"/>
    <property type="molecule type" value="Genomic_DNA"/>
</dbReference>
<comment type="caution">
    <text evidence="1">The sequence shown here is derived from an EMBL/GenBank/DDBJ whole genome shotgun (WGS) entry which is preliminary data.</text>
</comment>
<reference evidence="1 2" key="1">
    <citation type="journal article" date="2021" name="Hortic Res">
        <title>High-quality reference genome and annotation aids understanding of berry development for evergreen blueberry (Vaccinium darrowii).</title>
        <authorList>
            <person name="Yu J."/>
            <person name="Hulse-Kemp A.M."/>
            <person name="Babiker E."/>
            <person name="Staton M."/>
        </authorList>
    </citation>
    <scope>NUCLEOTIDE SEQUENCE [LARGE SCALE GENOMIC DNA]</scope>
    <source>
        <strain evidence="2">cv. NJ 8807/NJ 8810</strain>
        <tissue evidence="1">Young leaf</tissue>
    </source>
</reference>
<protein>
    <submittedName>
        <fullName evidence="1">Uncharacterized protein</fullName>
    </submittedName>
</protein>
<evidence type="ECO:0000313" key="1">
    <source>
        <dbReference type="EMBL" id="KAH7859220.1"/>
    </source>
</evidence>
<sequence>MIVNHPRIIAFVIVMTSAICSPVGLGIRTARDFMSGCLILSISSGGGGSGSSGGGRKRICALWHRIHRVHGGLLSCGRFLKDSPERWGGRGGRIERASEERGNQE</sequence>
<gene>
    <name evidence="1" type="ORF">Vadar_033292</name>
</gene>
<accession>A0ACB7Z046</accession>
<keyword evidence="2" id="KW-1185">Reference proteome</keyword>
<dbReference type="Proteomes" id="UP000828048">
    <property type="component" value="Chromosome 3"/>
</dbReference>
<name>A0ACB7Z046_9ERIC</name>